<evidence type="ECO:0000313" key="7">
    <source>
        <dbReference type="EMBL" id="TVU79720.1"/>
    </source>
</evidence>
<reference evidence="7 8" key="1">
    <citation type="submission" date="2019-07" db="EMBL/GenBank/DDBJ databases">
        <title>Diversity of Bacteria from Kongsfjorden, Arctic.</title>
        <authorList>
            <person name="Yu Y."/>
        </authorList>
    </citation>
    <scope>NUCLEOTIDE SEQUENCE [LARGE SCALE GENOMIC DNA]</scope>
    <source>
        <strain evidence="7 8">SM1927</strain>
    </source>
</reference>
<evidence type="ECO:0000259" key="6">
    <source>
        <dbReference type="Pfam" id="PF00251"/>
    </source>
</evidence>
<dbReference type="CDD" id="cd08995">
    <property type="entry name" value="GH32_EcAec43-like"/>
    <property type="match status" value="1"/>
</dbReference>
<name>A0ABY3F723_9GAMM</name>
<dbReference type="Proteomes" id="UP000317938">
    <property type="component" value="Unassembled WGS sequence"/>
</dbReference>
<evidence type="ECO:0000313" key="8">
    <source>
        <dbReference type="Proteomes" id="UP000317938"/>
    </source>
</evidence>
<comment type="caution">
    <text evidence="7">The sequence shown here is derived from an EMBL/GenBank/DDBJ whole genome shotgun (WGS) entry which is preliminary data.</text>
</comment>
<evidence type="ECO:0000256" key="1">
    <source>
        <dbReference type="ARBA" id="ARBA00009902"/>
    </source>
</evidence>
<dbReference type="PROSITE" id="PS51257">
    <property type="entry name" value="PROKAR_LIPOPROTEIN"/>
    <property type="match status" value="1"/>
</dbReference>
<evidence type="ECO:0000256" key="5">
    <source>
        <dbReference type="SAM" id="MobiDB-lite"/>
    </source>
</evidence>
<dbReference type="PANTHER" id="PTHR43101">
    <property type="entry name" value="BETA-FRUCTOSIDASE"/>
    <property type="match status" value="1"/>
</dbReference>
<dbReference type="InterPro" id="IPR051214">
    <property type="entry name" value="GH32_Enzymes"/>
</dbReference>
<dbReference type="EC" id="3.2.1.26" evidence="2"/>
<dbReference type="InterPro" id="IPR001362">
    <property type="entry name" value="Glyco_hydro_32"/>
</dbReference>
<keyword evidence="8" id="KW-1185">Reference proteome</keyword>
<accession>A0ABY3F723</accession>
<dbReference type="SMART" id="SM00640">
    <property type="entry name" value="Glyco_32"/>
    <property type="match status" value="1"/>
</dbReference>
<dbReference type="SUPFAM" id="SSF75005">
    <property type="entry name" value="Arabinanase/levansucrase/invertase"/>
    <property type="match status" value="1"/>
</dbReference>
<proteinExistence type="inferred from homology"/>
<dbReference type="InterPro" id="IPR013148">
    <property type="entry name" value="Glyco_hydro_32_N"/>
</dbReference>
<dbReference type="Pfam" id="PF00251">
    <property type="entry name" value="Glyco_hydro_32N"/>
    <property type="match status" value="1"/>
</dbReference>
<dbReference type="EMBL" id="VNFF01000038">
    <property type="protein sequence ID" value="TVU79720.1"/>
    <property type="molecule type" value="Genomic_DNA"/>
</dbReference>
<dbReference type="RefSeq" id="WP_145242815.1">
    <property type="nucleotide sequence ID" value="NZ_VNFF01000038.1"/>
</dbReference>
<comment type="similarity">
    <text evidence="1">Belongs to the glycosyl hydrolase 32 family.</text>
</comment>
<organism evidence="7 8">
    <name type="scientific">Pseudoalteromonas neustonica</name>
    <dbReference type="NCBI Taxonomy" id="1840331"/>
    <lineage>
        <taxon>Bacteria</taxon>
        <taxon>Pseudomonadati</taxon>
        <taxon>Pseudomonadota</taxon>
        <taxon>Gammaproteobacteria</taxon>
        <taxon>Alteromonadales</taxon>
        <taxon>Pseudoalteromonadaceae</taxon>
        <taxon>Pseudoalteromonas</taxon>
    </lineage>
</organism>
<evidence type="ECO:0000256" key="3">
    <source>
        <dbReference type="ARBA" id="ARBA00022801"/>
    </source>
</evidence>
<evidence type="ECO:0000256" key="4">
    <source>
        <dbReference type="ARBA" id="ARBA00023295"/>
    </source>
</evidence>
<keyword evidence="4" id="KW-0326">Glycosidase</keyword>
<feature type="domain" description="Glycosyl hydrolase family 32 N-terminal" evidence="6">
    <location>
        <begin position="488"/>
        <end position="739"/>
    </location>
</feature>
<dbReference type="Gene3D" id="2.115.10.20">
    <property type="entry name" value="Glycosyl hydrolase domain, family 43"/>
    <property type="match status" value="1"/>
</dbReference>
<evidence type="ECO:0000256" key="2">
    <source>
        <dbReference type="ARBA" id="ARBA00012758"/>
    </source>
</evidence>
<dbReference type="InterPro" id="IPR023296">
    <property type="entry name" value="Glyco_hydro_beta-prop_sf"/>
</dbReference>
<keyword evidence="3" id="KW-0378">Hydrolase</keyword>
<dbReference type="PANTHER" id="PTHR43101:SF1">
    <property type="entry name" value="BETA-FRUCTOSIDASE"/>
    <property type="match status" value="1"/>
</dbReference>
<sequence>MKTKQDIALCWKKTGLALLISLTTACSGDHKNQQEDDYKLIILEEGQTAADVINKDESDSDDEPNTDDIPITSNPESEGQPLFYNPENTEQVLSGFEFCCGGNNTFQAHGFDKLTGDFSKFDGGFWAADISGHLGERVFSSFADGFDLEGEALGQLGFSATGSMISPKFTIQSNYINFLIGGGNNGITDANTTAIALVVDNKIVRQASGSNTAMQVDWQTWDVSEFSSQEGQIKFIDHHADDNSDTDLPYLLVDEIRQADSAAKVPSQNSKLIKKIKKTTAPASTGQSAFTRVSNAEQNIAGFEFCCGKFNTYANHDFRATGDMAKLDGGWWAADITNHVGERVFSSRADGFLADGSQLGWIGNEATGTLSSPPFTITHDYVNFLIGGGTNPFDTEKATAIVLRINGKIVRHATGNGQSDKLDWFTWDVNSLIGETAVIEIIDQDDTADETALAFIMADEFKLSEYAAVDPSSESIVTQLDQHTIPLPLTMADPNPVFLNGEFYIYYLIDTAFHDWYLTRTTDLINGTFPQRVLEATGDAQTQDQWTGSGSVIKDKDNVAHLFYSGHNLDFSPVEAVMHAKATDNTLTKWEKQVNSTFSGTGSYSDFDFRDPDVFYNEQSNNYWMLLTSRYNADAAIALYTSSDLKTWEAQEPIYTANKPLNFEVPDWVSFNNGQAIIYSDQNNNERDVKYLVKNEDTWVPGRYPSLDGEFYYAGRTASSPTQTLMFGWVAHKNTRSNIGSADFGGDLAIHQVSMTESGELAVSIPEQYLSALATPIDENAQTQSAQTNNDNSLLVSPGDQVLLGSNNKINRLHFSISSEDTDNRFGLIFPAYEETTQTASIEINTATETATFYFGDSLTQSNSNITLTPELEGKPLFNREEDLTQYIAGFEFCCGGYNTLQAHGFNNLTGDFSKLDGGWWGADVNNNVGERVFSSFADGYDEDGTALGWIGYSATGKMDSPSFVISQQYINFKIGGGSNQFDHPKATAVVLIVDGKVVRSQSGKNTQPDENNKLTMQWATWDVEEFIGKTAFIQFIDLHNDDGSDNSLAYLLADEFRAAALPAVLGEQSAPTSESRIDSQVTVPINLQQGVTVDLLLQPESGFGTAYINDFRALTFRLYDLDKRQVGIYSKQGTLNVSEMSRFSEAVNP</sequence>
<feature type="region of interest" description="Disordered" evidence="5">
    <location>
        <begin position="55"/>
        <end position="82"/>
    </location>
</feature>
<gene>
    <name evidence="7" type="ORF">FQP85_22670</name>
</gene>
<protein>
    <recommendedName>
        <fullName evidence="2">beta-fructofuranosidase</fullName>
        <ecNumber evidence="2">3.2.1.26</ecNumber>
    </recommendedName>
</protein>